<gene>
    <name evidence="2" type="ORF">ALEPTO_LOCUS3874</name>
</gene>
<protein>
    <submittedName>
        <fullName evidence="2">3831_t:CDS:1</fullName>
    </submittedName>
</protein>
<dbReference type="Proteomes" id="UP000789508">
    <property type="component" value="Unassembled WGS sequence"/>
</dbReference>
<evidence type="ECO:0000313" key="3">
    <source>
        <dbReference type="Proteomes" id="UP000789508"/>
    </source>
</evidence>
<proteinExistence type="predicted"/>
<organism evidence="2 3">
    <name type="scientific">Ambispora leptoticha</name>
    <dbReference type="NCBI Taxonomy" id="144679"/>
    <lineage>
        <taxon>Eukaryota</taxon>
        <taxon>Fungi</taxon>
        <taxon>Fungi incertae sedis</taxon>
        <taxon>Mucoromycota</taxon>
        <taxon>Glomeromycotina</taxon>
        <taxon>Glomeromycetes</taxon>
        <taxon>Archaeosporales</taxon>
        <taxon>Ambisporaceae</taxon>
        <taxon>Ambispora</taxon>
    </lineage>
</organism>
<feature type="region of interest" description="Disordered" evidence="1">
    <location>
        <begin position="511"/>
        <end position="546"/>
    </location>
</feature>
<evidence type="ECO:0000313" key="2">
    <source>
        <dbReference type="EMBL" id="CAG8508986.1"/>
    </source>
</evidence>
<accession>A0A9N8ZWJ7</accession>
<dbReference type="OrthoDB" id="2428129at2759"/>
<feature type="region of interest" description="Disordered" evidence="1">
    <location>
        <begin position="167"/>
        <end position="186"/>
    </location>
</feature>
<dbReference type="EMBL" id="CAJVPS010000784">
    <property type="protein sequence ID" value="CAG8508986.1"/>
    <property type="molecule type" value="Genomic_DNA"/>
</dbReference>
<evidence type="ECO:0000256" key="1">
    <source>
        <dbReference type="SAM" id="MobiDB-lite"/>
    </source>
</evidence>
<dbReference type="AlphaFoldDB" id="A0A9N8ZWJ7"/>
<feature type="compositionally biased region" description="Basic and acidic residues" evidence="1">
    <location>
        <begin position="515"/>
        <end position="546"/>
    </location>
</feature>
<reference evidence="2" key="1">
    <citation type="submission" date="2021-06" db="EMBL/GenBank/DDBJ databases">
        <authorList>
            <person name="Kallberg Y."/>
            <person name="Tangrot J."/>
            <person name="Rosling A."/>
        </authorList>
    </citation>
    <scope>NUCLEOTIDE SEQUENCE</scope>
    <source>
        <strain evidence="2">FL130A</strain>
    </source>
</reference>
<sequence>MPRFDAYFDDLKSCSLIDFLEHKLPTNKIKAYSLYKGTLRSIIRDVNIEEDRRVIARAWAFVLTSVSDLCREGTFLFDLRVHGRYASVLVWISYYFRQTSVFWNYGLRAEQSKSEAVKQYWKKRELEDEIYIEETLHVLDATIDTRKQGHLLRKIITEKLEKRSASQVEEETNFEQSQIKRTRTDRQVTPEDQIYPSFLLSENHMANTALYTQNNDIWEKLARQENQIEPQKALNKEQLSELDDDYNLIDHEIFLKVNNCCANDHEELRNLSFDNASIRIVLLDILFQYRSKDFEMGKTIMNSNFLNDIIDLTDASMKQCVRSSLNEGQRSFLNLILEKQTWDQTNEFKDFCSQFTEDNCDRVQVPTLNVPGCVGLELAVTKNRKIDGILKVLNVKKENHRVIGIAEFSKGIKSPNTKDVDDKVKLGRNAMRILNKLLDTVSSEKARVYTIQCVNGEIRIRYMVRPLPSIYLYDEFACIKLPNSFDHMEQFATEMAILMNFQKDILKTVKSVKKSTGDKSVYKSEVKPTPERAKKNNSKKNENSAS</sequence>
<keyword evidence="3" id="KW-1185">Reference proteome</keyword>
<comment type="caution">
    <text evidence="2">The sequence shown here is derived from an EMBL/GenBank/DDBJ whole genome shotgun (WGS) entry which is preliminary data.</text>
</comment>
<name>A0A9N8ZWJ7_9GLOM</name>